<sequence length="180" mass="20455">MKLIVITSPDKVPGEVSKICQLLDNGIDILHIRKPDWTEAQCRKLIEQIPERYRHKLVVHQYFKLCQTYHLRGIHLNRRHPLLPPKHQGTVSCSCHSLEEVSTRKPVMDYVFLSPIFDSISKQGYHSAFPLPVLRTAQEEGIIDEKVIALGGVTYDKLPLLEYLSFGGGAMLGEIWGANQ</sequence>
<keyword evidence="5" id="KW-1185">Reference proteome</keyword>
<evidence type="ECO:0000313" key="5">
    <source>
        <dbReference type="Proteomes" id="UP001204015"/>
    </source>
</evidence>
<reference evidence="4 5" key="1">
    <citation type="submission" date="2022-06" db="EMBL/GenBank/DDBJ databases">
        <title>A taxonomic note on the genus Prevotella: Description of four novel genera and emended description of the genera Hallella and Xylanibacter.</title>
        <authorList>
            <person name="Hitch T.C.A."/>
        </authorList>
    </citation>
    <scope>NUCLEOTIDE SEQUENCE [LARGE SCALE GENOMIC DNA]</scope>
    <source>
        <strain evidence="4 5">DSM 100619</strain>
    </source>
</reference>
<gene>
    <name evidence="4" type="ORF">NG821_03535</name>
</gene>
<comment type="pathway">
    <text evidence="1">Cofactor biosynthesis; thiamine diphosphate biosynthesis.</text>
</comment>
<dbReference type="SUPFAM" id="SSF51391">
    <property type="entry name" value="Thiamin phosphate synthase"/>
    <property type="match status" value="1"/>
</dbReference>
<proteinExistence type="predicted"/>
<protein>
    <submittedName>
        <fullName evidence="4">Thiamine phosphate synthase</fullName>
    </submittedName>
</protein>
<dbReference type="Pfam" id="PF02581">
    <property type="entry name" value="TMP-TENI"/>
    <property type="match status" value="1"/>
</dbReference>
<dbReference type="CDD" id="cd00564">
    <property type="entry name" value="TMP_TenI"/>
    <property type="match status" value="1"/>
</dbReference>
<evidence type="ECO:0000256" key="1">
    <source>
        <dbReference type="ARBA" id="ARBA00004948"/>
    </source>
</evidence>
<feature type="domain" description="Thiamine phosphate synthase/TenI" evidence="3">
    <location>
        <begin position="6"/>
        <end position="160"/>
    </location>
</feature>
<dbReference type="EMBL" id="JAMXLY010000008">
    <property type="protein sequence ID" value="MCO6024926.1"/>
    <property type="molecule type" value="Genomic_DNA"/>
</dbReference>
<evidence type="ECO:0000256" key="2">
    <source>
        <dbReference type="ARBA" id="ARBA00022977"/>
    </source>
</evidence>
<dbReference type="InterPro" id="IPR036206">
    <property type="entry name" value="ThiamineP_synth_sf"/>
</dbReference>
<dbReference type="PANTHER" id="PTHR20857:SF15">
    <property type="entry name" value="THIAMINE-PHOSPHATE SYNTHASE"/>
    <property type="match status" value="1"/>
</dbReference>
<dbReference type="InterPro" id="IPR022998">
    <property type="entry name" value="ThiamineP_synth_TenI"/>
</dbReference>
<name>A0ABT1BV26_9BACT</name>
<organism evidence="4 5">
    <name type="scientific">Segatella cerevisiae</name>
    <dbReference type="NCBI Taxonomy" id="2053716"/>
    <lineage>
        <taxon>Bacteria</taxon>
        <taxon>Pseudomonadati</taxon>
        <taxon>Bacteroidota</taxon>
        <taxon>Bacteroidia</taxon>
        <taxon>Bacteroidales</taxon>
        <taxon>Prevotellaceae</taxon>
        <taxon>Segatella</taxon>
    </lineage>
</organism>
<comment type="caution">
    <text evidence="4">The sequence shown here is derived from an EMBL/GenBank/DDBJ whole genome shotgun (WGS) entry which is preliminary data.</text>
</comment>
<dbReference type="PANTHER" id="PTHR20857">
    <property type="entry name" value="THIAMINE-PHOSPHATE PYROPHOSPHORYLASE"/>
    <property type="match status" value="1"/>
</dbReference>
<accession>A0ABT1BV26</accession>
<evidence type="ECO:0000313" key="4">
    <source>
        <dbReference type="EMBL" id="MCO6024926.1"/>
    </source>
</evidence>
<keyword evidence="2" id="KW-0784">Thiamine biosynthesis</keyword>
<dbReference type="InterPro" id="IPR013785">
    <property type="entry name" value="Aldolase_TIM"/>
</dbReference>
<dbReference type="Proteomes" id="UP001204015">
    <property type="component" value="Unassembled WGS sequence"/>
</dbReference>
<dbReference type="Gene3D" id="3.20.20.70">
    <property type="entry name" value="Aldolase class I"/>
    <property type="match status" value="1"/>
</dbReference>
<evidence type="ECO:0000259" key="3">
    <source>
        <dbReference type="Pfam" id="PF02581"/>
    </source>
</evidence>
<dbReference type="RefSeq" id="WP_252760287.1">
    <property type="nucleotide sequence ID" value="NZ_JAMXLY010000008.1"/>
</dbReference>